<name>A0ABX1QB32_9RHOO</name>
<feature type="region of interest" description="Disordered" evidence="1">
    <location>
        <begin position="58"/>
        <end position="84"/>
    </location>
</feature>
<protein>
    <submittedName>
        <fullName evidence="3">Uncharacterized protein</fullName>
    </submittedName>
</protein>
<evidence type="ECO:0000313" key="3">
    <source>
        <dbReference type="EMBL" id="NMG74682.1"/>
    </source>
</evidence>
<dbReference type="EMBL" id="WTVQ01000010">
    <property type="protein sequence ID" value="NMG74682.1"/>
    <property type="molecule type" value="Genomic_DNA"/>
</dbReference>
<accession>A0ABX1QB32</accession>
<sequence>MPHIRRSARACAAVFAIAGLAPAGLAQPSREKGDAETVWSCWYNEDTTFRCRLARSRDEPGDRRVKFGSPEPRRSLYPRRGPLPPIVKTIHDHPARLRGRTITIPLFSTPLDPEFAATLVQAVMCDTRPACRTRIYRSPAAAAEEYEEDPARPE</sequence>
<proteinExistence type="predicted"/>
<evidence type="ECO:0000256" key="2">
    <source>
        <dbReference type="SAM" id="SignalP"/>
    </source>
</evidence>
<comment type="caution">
    <text evidence="3">The sequence shown here is derived from an EMBL/GenBank/DDBJ whole genome shotgun (WGS) entry which is preliminary data.</text>
</comment>
<keyword evidence="4" id="KW-1185">Reference proteome</keyword>
<organism evidence="3 4">
    <name type="scientific">Aromatoleum diolicum</name>
    <dbReference type="NCBI Taxonomy" id="75796"/>
    <lineage>
        <taxon>Bacteria</taxon>
        <taxon>Pseudomonadati</taxon>
        <taxon>Pseudomonadota</taxon>
        <taxon>Betaproteobacteria</taxon>
        <taxon>Rhodocyclales</taxon>
        <taxon>Rhodocyclaceae</taxon>
        <taxon>Aromatoleum</taxon>
    </lineage>
</organism>
<dbReference type="Proteomes" id="UP000648984">
    <property type="component" value="Unassembled WGS sequence"/>
</dbReference>
<gene>
    <name evidence="3" type="ORF">GPA25_07895</name>
</gene>
<feature type="chain" id="PRO_5046011047" evidence="2">
    <location>
        <begin position="27"/>
        <end position="154"/>
    </location>
</feature>
<feature type="signal peptide" evidence="2">
    <location>
        <begin position="1"/>
        <end position="26"/>
    </location>
</feature>
<keyword evidence="2" id="KW-0732">Signal</keyword>
<evidence type="ECO:0000256" key="1">
    <source>
        <dbReference type="SAM" id="MobiDB-lite"/>
    </source>
</evidence>
<evidence type="ECO:0000313" key="4">
    <source>
        <dbReference type="Proteomes" id="UP000648984"/>
    </source>
</evidence>
<dbReference type="RefSeq" id="WP_169259834.1">
    <property type="nucleotide sequence ID" value="NZ_WTVQ01000010.1"/>
</dbReference>
<reference evidence="3 4" key="1">
    <citation type="submission" date="2019-12" db="EMBL/GenBank/DDBJ databases">
        <title>Comparative genomics gives insights into the taxonomy of the Azoarcus-Aromatoleum group and reveals separate origins of nif in the plant-associated Azoarcus and non-plant-associated Aromatoleum sub-groups.</title>
        <authorList>
            <person name="Lafos M."/>
            <person name="Maluk M."/>
            <person name="Batista M."/>
            <person name="Junghare M."/>
            <person name="Carmona M."/>
            <person name="Faoro H."/>
            <person name="Cruz L.M."/>
            <person name="Battistoni F."/>
            <person name="De Souza E."/>
            <person name="Pedrosa F."/>
            <person name="Chen W.-M."/>
            <person name="Poole P.S."/>
            <person name="Dixon R.A."/>
            <person name="James E.K."/>
        </authorList>
    </citation>
    <scope>NUCLEOTIDE SEQUENCE [LARGE SCALE GENOMIC DNA]</scope>
    <source>
        <strain evidence="3 4">22Lin</strain>
    </source>
</reference>